<gene>
    <name evidence="1" type="ORF">OXX778_LOCUS19128</name>
</gene>
<accession>A0A814KY88</accession>
<dbReference type="Proteomes" id="UP000663879">
    <property type="component" value="Unassembled WGS sequence"/>
</dbReference>
<comment type="caution">
    <text evidence="1">The sequence shown here is derived from an EMBL/GenBank/DDBJ whole genome shotgun (WGS) entry which is preliminary data.</text>
</comment>
<evidence type="ECO:0000313" key="1">
    <source>
        <dbReference type="EMBL" id="CAF1057563.1"/>
    </source>
</evidence>
<dbReference type="AlphaFoldDB" id="A0A814KY88"/>
<name>A0A814KY88_9BILA</name>
<keyword evidence="2" id="KW-1185">Reference proteome</keyword>
<dbReference type="EMBL" id="CAJNOC010005630">
    <property type="protein sequence ID" value="CAF1057563.1"/>
    <property type="molecule type" value="Genomic_DNA"/>
</dbReference>
<organism evidence="1 2">
    <name type="scientific">Brachionus calyciflorus</name>
    <dbReference type="NCBI Taxonomy" id="104777"/>
    <lineage>
        <taxon>Eukaryota</taxon>
        <taxon>Metazoa</taxon>
        <taxon>Spiralia</taxon>
        <taxon>Gnathifera</taxon>
        <taxon>Rotifera</taxon>
        <taxon>Eurotatoria</taxon>
        <taxon>Monogononta</taxon>
        <taxon>Pseudotrocha</taxon>
        <taxon>Ploima</taxon>
        <taxon>Brachionidae</taxon>
        <taxon>Brachionus</taxon>
    </lineage>
</organism>
<sequence>MVTAEKINLDTLSEEDKLGLSDALKNAFTNFENCVNGAHKSFNNKSIQNFKKNSKAFYSTITKFLGQETEDPKTWLINIAGLALNLYIGSLSEKAFKTALEKRFNIRDSLIIDWKLEDRVPVKTRREKRKESDSEEFFDASDSLLTTLKNLAITLAENKLKI</sequence>
<reference evidence="1" key="1">
    <citation type="submission" date="2021-02" db="EMBL/GenBank/DDBJ databases">
        <authorList>
            <person name="Nowell W R."/>
        </authorList>
    </citation>
    <scope>NUCLEOTIDE SEQUENCE</scope>
    <source>
        <strain evidence="1">Ploen Becks lab</strain>
    </source>
</reference>
<evidence type="ECO:0000313" key="2">
    <source>
        <dbReference type="Proteomes" id="UP000663879"/>
    </source>
</evidence>
<protein>
    <submittedName>
        <fullName evidence="1">Uncharacterized protein</fullName>
    </submittedName>
</protein>
<proteinExistence type="predicted"/>